<dbReference type="InterPro" id="IPR018484">
    <property type="entry name" value="FGGY_N"/>
</dbReference>
<keyword evidence="3 8" id="KW-0808">Transferase</keyword>
<dbReference type="PANTHER" id="PTHR43095:SF2">
    <property type="entry name" value="GLUCONOKINASE"/>
    <property type="match status" value="1"/>
</dbReference>
<comment type="caution">
    <text evidence="12">The sequence shown here is derived from an EMBL/GenBank/DDBJ whole genome shotgun (WGS) entry which is preliminary data.</text>
</comment>
<dbReference type="InterPro" id="IPR050406">
    <property type="entry name" value="FGGY_Carb_Kinase"/>
</dbReference>
<comment type="similarity">
    <text evidence="1 8">Belongs to the FGGY kinase family.</text>
</comment>
<keyword evidence="13" id="KW-1185">Reference proteome</keyword>
<feature type="domain" description="Carbohydrate kinase FGGY N-terminal" evidence="10">
    <location>
        <begin position="6"/>
        <end position="250"/>
    </location>
</feature>
<dbReference type="InterPro" id="IPR043129">
    <property type="entry name" value="ATPase_NBD"/>
</dbReference>
<keyword evidence="4 9" id="KW-0547">Nucleotide-binding</keyword>
<sequence>MGSQLILAYDIGTSSVKTSLVTETGEVYASAKCDYDTHHPEPGISEQNPEDWWKCACKTTKALLEQKPDAGKRIAAIGVSGHMLGCVPVDEKCKALHAALIHSDSRAGAQFEAIKAGIGKEELYRISGNVLDSRSSLCKMLWFKEERPEIYRKTAKFLQSKDFLTARLTGNIDTTDYSDASHGELMNIHKKAYDAAVYRELGLEMEKLPELHAGMEIVGHVTEEAAKELGIPSGIPVIAGGGDGACADIGAGNVNTGDIYCSLGTTAWLSQCIEQPYLDPEQRIFNIMSLDGIHSSLFGTMQSAGGALKWVMNVLGTQDLDEFNALAGKIAPGSDGLIFVPYLDGERSPIFDAKARGMFFGLSMSHTRAHFMRATFEGVAYALNSILKVFEAQGKSGQIRIIGGGANSALWKQILADVWKTPVAALQASANDSTSLGVAAAAGTAVGMFRDLREATDYIKVKNVTEPSDHQSAYDKYFSVYQKLYEDTKEEMHAIG</sequence>
<keyword evidence="7 9" id="KW-0119">Carbohydrate metabolism</keyword>
<dbReference type="Gene3D" id="3.30.420.40">
    <property type="match status" value="2"/>
</dbReference>
<organism evidence="12 13">
    <name type="scientific">Laedolimicola ammoniilytica</name>
    <dbReference type="NCBI Taxonomy" id="2981771"/>
    <lineage>
        <taxon>Bacteria</taxon>
        <taxon>Bacillati</taxon>
        <taxon>Bacillota</taxon>
        <taxon>Clostridia</taxon>
        <taxon>Lachnospirales</taxon>
        <taxon>Lachnospiraceae</taxon>
        <taxon>Laedolimicola</taxon>
    </lineage>
</organism>
<proteinExistence type="inferred from homology"/>
<dbReference type="SUPFAM" id="SSF53067">
    <property type="entry name" value="Actin-like ATPase domain"/>
    <property type="match status" value="2"/>
</dbReference>
<evidence type="ECO:0000259" key="10">
    <source>
        <dbReference type="Pfam" id="PF00370"/>
    </source>
</evidence>
<evidence type="ECO:0000256" key="1">
    <source>
        <dbReference type="ARBA" id="ARBA00009156"/>
    </source>
</evidence>
<dbReference type="InterPro" id="IPR000577">
    <property type="entry name" value="Carb_kinase_FGGY"/>
</dbReference>
<evidence type="ECO:0000256" key="2">
    <source>
        <dbReference type="ARBA" id="ARBA00022629"/>
    </source>
</evidence>
<keyword evidence="6 9" id="KW-0067">ATP-binding</keyword>
<keyword evidence="2 9" id="KW-0859">Xylose metabolism</keyword>
<evidence type="ECO:0000256" key="3">
    <source>
        <dbReference type="ARBA" id="ARBA00022679"/>
    </source>
</evidence>
<dbReference type="PIRSF" id="PIRSF000538">
    <property type="entry name" value="GlpK"/>
    <property type="match status" value="1"/>
</dbReference>
<dbReference type="RefSeq" id="WP_158362714.1">
    <property type="nucleotide sequence ID" value="NZ_JAOQKC010000006.1"/>
</dbReference>
<dbReference type="InterPro" id="IPR006000">
    <property type="entry name" value="Xylulokinase"/>
</dbReference>
<dbReference type="InterPro" id="IPR018483">
    <property type="entry name" value="Carb_kinase_FGGY_CS"/>
</dbReference>
<dbReference type="PANTHER" id="PTHR43095">
    <property type="entry name" value="SUGAR KINASE"/>
    <property type="match status" value="1"/>
</dbReference>
<evidence type="ECO:0000313" key="13">
    <source>
        <dbReference type="Proteomes" id="UP001652461"/>
    </source>
</evidence>
<dbReference type="GO" id="GO:0004856">
    <property type="term" value="F:D-xylulokinase activity"/>
    <property type="evidence" value="ECO:0007669"/>
    <property type="project" value="UniProtKB-EC"/>
</dbReference>
<name>A0ABT2RW84_9FIRM</name>
<reference evidence="12 13" key="1">
    <citation type="journal article" date="2021" name="ISME Commun">
        <title>Automated analysis of genomic sequences facilitates high-throughput and comprehensive description of bacteria.</title>
        <authorList>
            <person name="Hitch T.C.A."/>
        </authorList>
    </citation>
    <scope>NUCLEOTIDE SEQUENCE [LARGE SCALE GENOMIC DNA]</scope>
    <source>
        <strain evidence="12 13">Sanger_04</strain>
    </source>
</reference>
<keyword evidence="5 8" id="KW-0418">Kinase</keyword>
<dbReference type="Pfam" id="PF00370">
    <property type="entry name" value="FGGY_N"/>
    <property type="match status" value="1"/>
</dbReference>
<evidence type="ECO:0000256" key="7">
    <source>
        <dbReference type="ARBA" id="ARBA00023277"/>
    </source>
</evidence>
<evidence type="ECO:0000256" key="6">
    <source>
        <dbReference type="ARBA" id="ARBA00022840"/>
    </source>
</evidence>
<accession>A0ABT2RW84</accession>
<evidence type="ECO:0000256" key="8">
    <source>
        <dbReference type="RuleBase" id="RU003733"/>
    </source>
</evidence>
<evidence type="ECO:0000256" key="9">
    <source>
        <dbReference type="RuleBase" id="RU364073"/>
    </source>
</evidence>
<dbReference type="Proteomes" id="UP001652461">
    <property type="component" value="Unassembled WGS sequence"/>
</dbReference>
<dbReference type="Pfam" id="PF02782">
    <property type="entry name" value="FGGY_C"/>
    <property type="match status" value="1"/>
</dbReference>
<evidence type="ECO:0000259" key="11">
    <source>
        <dbReference type="Pfam" id="PF02782"/>
    </source>
</evidence>
<evidence type="ECO:0000313" key="12">
    <source>
        <dbReference type="EMBL" id="MCU6696432.1"/>
    </source>
</evidence>
<evidence type="ECO:0000256" key="4">
    <source>
        <dbReference type="ARBA" id="ARBA00022741"/>
    </source>
</evidence>
<evidence type="ECO:0000256" key="5">
    <source>
        <dbReference type="ARBA" id="ARBA00022777"/>
    </source>
</evidence>
<dbReference type="EC" id="2.7.1.17" evidence="9"/>
<dbReference type="InterPro" id="IPR018485">
    <property type="entry name" value="FGGY_C"/>
</dbReference>
<dbReference type="CDD" id="cd07805">
    <property type="entry name" value="ASKHA_NBD_FGGY_CvXK-like"/>
    <property type="match status" value="1"/>
</dbReference>
<protein>
    <recommendedName>
        <fullName evidence="9">Xylulose kinase</fullName>
        <shortName evidence="9">Xylulokinase</shortName>
        <ecNumber evidence="9">2.7.1.17</ecNumber>
    </recommendedName>
</protein>
<dbReference type="NCBIfam" id="TIGR01312">
    <property type="entry name" value="XylB"/>
    <property type="match status" value="1"/>
</dbReference>
<comment type="catalytic activity">
    <reaction evidence="9">
        <text>D-xylulose + ATP = D-xylulose 5-phosphate + ADP + H(+)</text>
        <dbReference type="Rhea" id="RHEA:10964"/>
        <dbReference type="ChEBI" id="CHEBI:15378"/>
        <dbReference type="ChEBI" id="CHEBI:17140"/>
        <dbReference type="ChEBI" id="CHEBI:30616"/>
        <dbReference type="ChEBI" id="CHEBI:57737"/>
        <dbReference type="ChEBI" id="CHEBI:456216"/>
        <dbReference type="EC" id="2.7.1.17"/>
    </reaction>
</comment>
<gene>
    <name evidence="9 12" type="primary">xylB</name>
    <name evidence="12" type="ORF">OCV63_05910</name>
</gene>
<dbReference type="PROSITE" id="PS00445">
    <property type="entry name" value="FGGY_KINASES_2"/>
    <property type="match status" value="1"/>
</dbReference>
<dbReference type="EMBL" id="JAOQKC010000006">
    <property type="protein sequence ID" value="MCU6696432.1"/>
    <property type="molecule type" value="Genomic_DNA"/>
</dbReference>
<feature type="domain" description="Carbohydrate kinase FGGY C-terminal" evidence="11">
    <location>
        <begin position="260"/>
        <end position="445"/>
    </location>
</feature>